<dbReference type="Proteomes" id="UP000198462">
    <property type="component" value="Unassembled WGS sequence"/>
</dbReference>
<organism evidence="3 4">
    <name type="scientific">Pacificimonas flava</name>
    <dbReference type="NCBI Taxonomy" id="1234595"/>
    <lineage>
        <taxon>Bacteria</taxon>
        <taxon>Pseudomonadati</taxon>
        <taxon>Pseudomonadota</taxon>
        <taxon>Alphaproteobacteria</taxon>
        <taxon>Sphingomonadales</taxon>
        <taxon>Sphingosinicellaceae</taxon>
        <taxon>Pacificimonas</taxon>
    </lineage>
</organism>
<keyword evidence="2" id="KW-0732">Signal</keyword>
<evidence type="ECO:0000313" key="4">
    <source>
        <dbReference type="Proteomes" id="UP000198462"/>
    </source>
</evidence>
<evidence type="ECO:0000256" key="1">
    <source>
        <dbReference type="SAM" id="Phobius"/>
    </source>
</evidence>
<comment type="caution">
    <text evidence="3">The sequence shown here is derived from an EMBL/GenBank/DDBJ whole genome shotgun (WGS) entry which is preliminary data.</text>
</comment>
<sequence length="60" mass="5780">MTKLILALTAALSMAAVTTAPARSAVAPVIVGVVAIAGVIGGVIAVTDDDDDDDDAVSNG</sequence>
<feature type="chain" id="PRO_5012804269" evidence="2">
    <location>
        <begin position="23"/>
        <end position="60"/>
    </location>
</feature>
<dbReference type="AlphaFoldDB" id="A0A219B2F3"/>
<proteinExistence type="predicted"/>
<reference evidence="4" key="1">
    <citation type="submission" date="2017-05" db="EMBL/GenBank/DDBJ databases">
        <authorList>
            <person name="Lin X."/>
        </authorList>
    </citation>
    <scope>NUCLEOTIDE SEQUENCE [LARGE SCALE GENOMIC DNA]</scope>
    <source>
        <strain evidence="4">JLT2012</strain>
    </source>
</reference>
<name>A0A219B2F3_9SPHN</name>
<dbReference type="RefSeq" id="WP_088711289.1">
    <property type="nucleotide sequence ID" value="NZ_NFZT01000001.1"/>
</dbReference>
<feature type="signal peptide" evidence="2">
    <location>
        <begin position="1"/>
        <end position="22"/>
    </location>
</feature>
<gene>
    <name evidence="3" type="ORF">B5C34_02835</name>
</gene>
<accession>A0A219B2F3</accession>
<dbReference type="EMBL" id="NFZT01000001">
    <property type="protein sequence ID" value="OWV32495.1"/>
    <property type="molecule type" value="Genomic_DNA"/>
</dbReference>
<feature type="transmembrane region" description="Helical" evidence="1">
    <location>
        <begin position="25"/>
        <end position="46"/>
    </location>
</feature>
<keyword evidence="1" id="KW-0812">Transmembrane</keyword>
<keyword evidence="1" id="KW-1133">Transmembrane helix</keyword>
<evidence type="ECO:0000313" key="3">
    <source>
        <dbReference type="EMBL" id="OWV32495.1"/>
    </source>
</evidence>
<evidence type="ECO:0000256" key="2">
    <source>
        <dbReference type="SAM" id="SignalP"/>
    </source>
</evidence>
<keyword evidence="1" id="KW-0472">Membrane</keyword>
<keyword evidence="4" id="KW-1185">Reference proteome</keyword>
<protein>
    <submittedName>
        <fullName evidence="3">Uncharacterized protein</fullName>
    </submittedName>
</protein>